<dbReference type="EMBL" id="JAUCGM010000088">
    <property type="protein sequence ID" value="MDM8562219.1"/>
    <property type="molecule type" value="Genomic_DNA"/>
</dbReference>
<sequence>MNFYLQKLIEQIARIYVNTPFYPHWLEFTERRSRHDVMLKNLASHLDDKASVSLLEIGCASQEEKASFSKFLPVSSYCGLDYPKWISQNMKIYGWGDRHEKNQQNMGQGQLK</sequence>
<evidence type="ECO:0000313" key="1">
    <source>
        <dbReference type="EMBL" id="MDM8562219.1"/>
    </source>
</evidence>
<dbReference type="Proteomes" id="UP001171945">
    <property type="component" value="Unassembled WGS sequence"/>
</dbReference>
<evidence type="ECO:0000313" key="2">
    <source>
        <dbReference type="Proteomes" id="UP001171945"/>
    </source>
</evidence>
<reference evidence="1" key="1">
    <citation type="submission" date="2023-06" db="EMBL/GenBank/DDBJ databases">
        <title>Uncultivated large filamentous bacteria from sulfidic sediments reveal new species and different genomic features in energy metabolism and defense.</title>
        <authorList>
            <person name="Fonseca A."/>
        </authorList>
    </citation>
    <scope>NUCLEOTIDE SEQUENCE</scope>
    <source>
        <strain evidence="1">HSG4</strain>
    </source>
</reference>
<organism evidence="1 2">
    <name type="scientific">Candidatus Marithioploca araucensis</name>
    <dbReference type="NCBI Taxonomy" id="70273"/>
    <lineage>
        <taxon>Bacteria</taxon>
        <taxon>Pseudomonadati</taxon>
        <taxon>Pseudomonadota</taxon>
        <taxon>Gammaproteobacteria</taxon>
        <taxon>Thiotrichales</taxon>
        <taxon>Thiotrichaceae</taxon>
        <taxon>Candidatus Marithioploca</taxon>
    </lineage>
</organism>
<name>A0ABT7VRC8_9GAMM</name>
<keyword evidence="2" id="KW-1185">Reference proteome</keyword>
<accession>A0ABT7VRC8</accession>
<proteinExistence type="predicted"/>
<gene>
    <name evidence="1" type="ORF">QUF54_02580</name>
</gene>
<protein>
    <submittedName>
        <fullName evidence="1">Uncharacterized protein</fullName>
    </submittedName>
</protein>
<comment type="caution">
    <text evidence="1">The sequence shown here is derived from an EMBL/GenBank/DDBJ whole genome shotgun (WGS) entry which is preliminary data.</text>
</comment>